<proteinExistence type="predicted"/>
<feature type="domain" description="Signal transduction histidine kinase internal region" evidence="2">
    <location>
        <begin position="380"/>
        <end position="459"/>
    </location>
</feature>
<evidence type="ECO:0000313" key="3">
    <source>
        <dbReference type="EMBL" id="MBB6735321.1"/>
    </source>
</evidence>
<dbReference type="InterPro" id="IPR050640">
    <property type="entry name" value="Bact_2-comp_sensor_kinase"/>
</dbReference>
<dbReference type="Pfam" id="PF06580">
    <property type="entry name" value="His_kinase"/>
    <property type="match status" value="1"/>
</dbReference>
<dbReference type="GO" id="GO:0000155">
    <property type="term" value="F:phosphorelay sensor kinase activity"/>
    <property type="evidence" value="ECO:0007669"/>
    <property type="project" value="InterPro"/>
</dbReference>
<dbReference type="RefSeq" id="WP_185132974.1">
    <property type="nucleotide sequence ID" value="NZ_JACJVO010000046.1"/>
</dbReference>
<evidence type="ECO:0000256" key="1">
    <source>
        <dbReference type="SAM" id="Phobius"/>
    </source>
</evidence>
<dbReference type="Proteomes" id="UP000564644">
    <property type="component" value="Unassembled WGS sequence"/>
</dbReference>
<keyword evidence="1" id="KW-0472">Membrane</keyword>
<dbReference type="GO" id="GO:0016020">
    <property type="term" value="C:membrane"/>
    <property type="evidence" value="ECO:0007669"/>
    <property type="project" value="InterPro"/>
</dbReference>
<reference evidence="3 4" key="1">
    <citation type="submission" date="2020-08" db="EMBL/GenBank/DDBJ databases">
        <title>Cohnella phylogeny.</title>
        <authorList>
            <person name="Dunlap C."/>
        </authorList>
    </citation>
    <scope>NUCLEOTIDE SEQUENCE [LARGE SCALE GENOMIC DNA]</scope>
    <source>
        <strain evidence="3 4">CBP 2801</strain>
    </source>
</reference>
<accession>A0A7X0VYT0</accession>
<evidence type="ECO:0000259" key="2">
    <source>
        <dbReference type="Pfam" id="PF06580"/>
    </source>
</evidence>
<dbReference type="InterPro" id="IPR036890">
    <property type="entry name" value="HATPase_C_sf"/>
</dbReference>
<name>A0A7X0VYT0_9BACL</name>
<keyword evidence="3" id="KW-0808">Transferase</keyword>
<gene>
    <name evidence="3" type="ORF">H7C18_30845</name>
</gene>
<keyword evidence="3" id="KW-0418">Kinase</keyword>
<organism evidence="3 4">
    <name type="scientific">Cohnella zeiphila</name>
    <dbReference type="NCBI Taxonomy" id="2761120"/>
    <lineage>
        <taxon>Bacteria</taxon>
        <taxon>Bacillati</taxon>
        <taxon>Bacillota</taxon>
        <taxon>Bacilli</taxon>
        <taxon>Bacillales</taxon>
        <taxon>Paenibacillaceae</taxon>
        <taxon>Cohnella</taxon>
    </lineage>
</organism>
<dbReference type="EMBL" id="JACJVO010000046">
    <property type="protein sequence ID" value="MBB6735321.1"/>
    <property type="molecule type" value="Genomic_DNA"/>
</dbReference>
<dbReference type="PANTHER" id="PTHR34220:SF7">
    <property type="entry name" value="SENSOR HISTIDINE KINASE YPDA"/>
    <property type="match status" value="1"/>
</dbReference>
<feature type="transmembrane region" description="Helical" evidence="1">
    <location>
        <begin position="300"/>
        <end position="322"/>
    </location>
</feature>
<keyword evidence="1" id="KW-0812">Transmembrane</keyword>
<dbReference type="AlphaFoldDB" id="A0A7X0VYT0"/>
<dbReference type="Gene3D" id="3.30.565.10">
    <property type="entry name" value="Histidine kinase-like ATPase, C-terminal domain"/>
    <property type="match status" value="1"/>
</dbReference>
<dbReference type="PANTHER" id="PTHR34220">
    <property type="entry name" value="SENSOR HISTIDINE KINASE YPDA"/>
    <property type="match status" value="1"/>
</dbReference>
<feature type="transmembrane region" description="Helical" evidence="1">
    <location>
        <begin position="29"/>
        <end position="48"/>
    </location>
</feature>
<dbReference type="SUPFAM" id="SSF55874">
    <property type="entry name" value="ATPase domain of HSP90 chaperone/DNA topoisomerase II/histidine kinase"/>
    <property type="match status" value="1"/>
</dbReference>
<keyword evidence="4" id="KW-1185">Reference proteome</keyword>
<protein>
    <submittedName>
        <fullName evidence="3">Sensor histidine kinase</fullName>
    </submittedName>
</protein>
<comment type="caution">
    <text evidence="3">The sequence shown here is derived from an EMBL/GenBank/DDBJ whole genome shotgun (WGS) entry which is preliminary data.</text>
</comment>
<evidence type="ECO:0000313" key="4">
    <source>
        <dbReference type="Proteomes" id="UP000564644"/>
    </source>
</evidence>
<dbReference type="InterPro" id="IPR010559">
    <property type="entry name" value="Sig_transdc_His_kin_internal"/>
</dbReference>
<keyword evidence="1" id="KW-1133">Transmembrane helix</keyword>
<sequence length="602" mass="68073">MPNRLRLKLLSACQSLIESFSGSIKKKMFLMMVLLTCLPLIVLTLVAIHNAQNQLEAEITESNLSKIEWSGEYLDDQLRVVDQILFALMNDQVVSQYMESEQRSDDPVDFPTQNALFEKLSAQYVANLNSFDELMLFKKDADRVFSVRNGEERILQGQDTNVPWPSLGGRKAAYAFNADPEHFTMYRPIYRFIDRKLMGGIAVQVKWSLFDPIFESLESGDNNAMLVIDKTGQLRYEPFGTEAETAAIPSVWEHVKAHPDRHFYKSDHYYVFYQSIADGAMTLVKLIPTSVVSDSSRSTVSFSIVIVSCLIGASVAVSILLANKAAAPILKLVRAISWTEETNSDVYIDHNRSDEIGLLEKKYAQIIQSRYQIYIEKRTAQLKALQAQINPHFLHNTLQSIGAMAVVKDVPDIYHIIQAISGNIRYTMHLSNNLVALRQEIDHVRNYLLIQNFRFKDKIAIEWDLDASAGECLIPPLTLQPIVENAFEHGFRRKKGDWIVRIRTRRDLDGLRIEIEDNGVGFSQQTELELKLSLSRNIEEIIENQESMALSNIQARIKTQFGQEYGLDIQGAPDAGALVIVTLPNLSAQGGESHRESDDRGG</sequence>
<dbReference type="Gene3D" id="6.10.340.10">
    <property type="match status" value="1"/>
</dbReference>